<dbReference type="STRING" id="6573.A0A210PX51"/>
<dbReference type="InterPro" id="IPR052642">
    <property type="entry name" value="CC-FHA_domain"/>
</dbReference>
<feature type="coiled-coil region" evidence="1">
    <location>
        <begin position="1205"/>
        <end position="1235"/>
    </location>
</feature>
<organism evidence="3 4">
    <name type="scientific">Mizuhopecten yessoensis</name>
    <name type="common">Japanese scallop</name>
    <name type="synonym">Patinopecten yessoensis</name>
    <dbReference type="NCBI Taxonomy" id="6573"/>
    <lineage>
        <taxon>Eukaryota</taxon>
        <taxon>Metazoa</taxon>
        <taxon>Spiralia</taxon>
        <taxon>Lophotrochozoa</taxon>
        <taxon>Mollusca</taxon>
        <taxon>Bivalvia</taxon>
        <taxon>Autobranchia</taxon>
        <taxon>Pteriomorphia</taxon>
        <taxon>Pectinida</taxon>
        <taxon>Pectinoidea</taxon>
        <taxon>Pectinidae</taxon>
        <taxon>Mizuhopecten</taxon>
    </lineage>
</organism>
<feature type="coiled-coil region" evidence="1">
    <location>
        <begin position="378"/>
        <end position="433"/>
    </location>
</feature>
<feature type="coiled-coil region" evidence="1">
    <location>
        <begin position="913"/>
        <end position="979"/>
    </location>
</feature>
<evidence type="ECO:0000256" key="2">
    <source>
        <dbReference type="SAM" id="MobiDB-lite"/>
    </source>
</evidence>
<evidence type="ECO:0000313" key="4">
    <source>
        <dbReference type="Proteomes" id="UP000242188"/>
    </source>
</evidence>
<dbReference type="Proteomes" id="UP000242188">
    <property type="component" value="Unassembled WGS sequence"/>
</dbReference>
<evidence type="ECO:0000256" key="1">
    <source>
        <dbReference type="SAM" id="Coils"/>
    </source>
</evidence>
<keyword evidence="1" id="KW-0175">Coiled coil</keyword>
<protein>
    <submittedName>
        <fullName evidence="3">Forkhead-associated domain-containing protein 1</fullName>
    </submittedName>
</protein>
<dbReference type="PANTHER" id="PTHR18853:SF10">
    <property type="entry name" value="FHA DOMAIN-CONTAINING PROTEIN"/>
    <property type="match status" value="1"/>
</dbReference>
<feature type="coiled-coil region" evidence="1">
    <location>
        <begin position="613"/>
        <end position="749"/>
    </location>
</feature>
<accession>A0A210PX51</accession>
<dbReference type="Gene3D" id="1.10.287.1490">
    <property type="match status" value="1"/>
</dbReference>
<comment type="caution">
    <text evidence="3">The sequence shown here is derived from an EMBL/GenBank/DDBJ whole genome shotgun (WGS) entry which is preliminary data.</text>
</comment>
<name>A0A210PX51_MIZYE</name>
<feature type="coiled-coil region" evidence="1">
    <location>
        <begin position="242"/>
        <end position="343"/>
    </location>
</feature>
<dbReference type="EMBL" id="NEDP02005424">
    <property type="protein sequence ID" value="OWF41063.1"/>
    <property type="molecule type" value="Genomic_DNA"/>
</dbReference>
<evidence type="ECO:0000313" key="3">
    <source>
        <dbReference type="EMBL" id="OWF41063.1"/>
    </source>
</evidence>
<keyword evidence="4" id="KW-1185">Reference proteome</keyword>
<proteinExistence type="predicted"/>
<dbReference type="PANTHER" id="PTHR18853">
    <property type="entry name" value="FORKHEAD-ASSOCIATED DOMAIN-CONTAINING PROTEIN 1-RELATED"/>
    <property type="match status" value="1"/>
</dbReference>
<gene>
    <name evidence="3" type="ORF">KP79_PYT21049</name>
</gene>
<feature type="region of interest" description="Disordered" evidence="2">
    <location>
        <begin position="140"/>
        <end position="171"/>
    </location>
</feature>
<reference evidence="3 4" key="1">
    <citation type="journal article" date="2017" name="Nat. Ecol. Evol.">
        <title>Scallop genome provides insights into evolution of bilaterian karyotype and development.</title>
        <authorList>
            <person name="Wang S."/>
            <person name="Zhang J."/>
            <person name="Jiao W."/>
            <person name="Li J."/>
            <person name="Xun X."/>
            <person name="Sun Y."/>
            <person name="Guo X."/>
            <person name="Huan P."/>
            <person name="Dong B."/>
            <person name="Zhang L."/>
            <person name="Hu X."/>
            <person name="Sun X."/>
            <person name="Wang J."/>
            <person name="Zhao C."/>
            <person name="Wang Y."/>
            <person name="Wang D."/>
            <person name="Huang X."/>
            <person name="Wang R."/>
            <person name="Lv J."/>
            <person name="Li Y."/>
            <person name="Zhang Z."/>
            <person name="Liu B."/>
            <person name="Lu W."/>
            <person name="Hui Y."/>
            <person name="Liang J."/>
            <person name="Zhou Z."/>
            <person name="Hou R."/>
            <person name="Li X."/>
            <person name="Liu Y."/>
            <person name="Li H."/>
            <person name="Ning X."/>
            <person name="Lin Y."/>
            <person name="Zhao L."/>
            <person name="Xing Q."/>
            <person name="Dou J."/>
            <person name="Li Y."/>
            <person name="Mao J."/>
            <person name="Guo H."/>
            <person name="Dou H."/>
            <person name="Li T."/>
            <person name="Mu C."/>
            <person name="Jiang W."/>
            <person name="Fu Q."/>
            <person name="Fu X."/>
            <person name="Miao Y."/>
            <person name="Liu J."/>
            <person name="Yu Q."/>
            <person name="Li R."/>
            <person name="Liao H."/>
            <person name="Li X."/>
            <person name="Kong Y."/>
            <person name="Jiang Z."/>
            <person name="Chourrout D."/>
            <person name="Li R."/>
            <person name="Bao Z."/>
        </authorList>
    </citation>
    <scope>NUCLEOTIDE SEQUENCE [LARGE SCALE GENOMIC DNA]</scope>
    <source>
        <strain evidence="3 4">PY_sf001</strain>
    </source>
</reference>
<feature type="region of interest" description="Disordered" evidence="2">
    <location>
        <begin position="1249"/>
        <end position="1279"/>
    </location>
</feature>
<sequence>MELSKSDYYSEKYGIAYPPVQQRPAWSQPLTLLSDNMNYTQADTQQSLMTPAMAQGMAQGMTQGSMNLPYLSTGPATITIPSAVWTPTTQPMPRPPASLRARPLSAGSARPVSAGSAAASARRVGGGYDRVQTFTSPIQSPVTSQRSVGVSGGWTNGMERRTTPPVSVPMGGTSEMLRLQEKEQKIMALSDEVTRLRMMEAETFRKDQMLQQMQQQIMELQHRVATQGPLIMGEDADLSQRVVALEHELTTKNQEMNSMREQLTNVQLETPSSPAVMTDELSLKLKELNNVKNELERVKKDKGITSGLVTQMQRDLSSKDSTISKLTREIEMLKKELREKEGYVSTMTAKVNKLKDTGKSTEERDAREKELISLRQKFKSTENKIQEQHDLISKLKEELEKTKLTVFEEKQIQKKTQIQMDQAKAELVDVQRTERVVRVDLEQASKRLERFRNRIIQVTYSTPGIKAPETEIGDDELIETLKKIVDERTSFFQKVKDLEIQLKSTDSAQDSFKKTSTDLRNKLNNIITHLKTNGFNVTSLKQELDLLNSVVTSDTLVWARDMLVDLLTSALSWEQTIESSLEKCGVNVKLSNDEPGKHILLLFAKWESSLSEKERLMSQITQVETQYKEELARNRTMAEEDAENRVRDAIEKTRLGGEEKLNRALEEIRAVEEEKLDNAVRVERQRIEQLEQSLEQLQETFTNQQGDVRSQAEETSQMMMQLEEYTTMETSLREQIVALETQCAELEDKQAHEGQRQDKKYEQDIQSYKEQNKQHGVTICAMEDRLVKMTKRAKEYQDEVTMYKKTIHELRGELTTLKSRPVPKPVPPPKPKVIIQKPSEDYVAMENLIVFLRKDSVELKSKIQSQEDVILGLRRDLAGAHARLSDITGELSETQKRENEKNKELLIHRERELTDVRQQLAKLSKIIDKQKEELKSLECNLSKEKSFSQKYKSNLTDNMDKIKSLEIALELEKEEQKNQLTLLDHEGRITSEMTALGAQCRGERHEQVIMRQREALAELRSRIKSLEVSKPPLPTQDHALQQVIMLKKELAEMRANQALSEDKVALGSLDREVSRARGLLGNSNPEADMERSAHRETMDALDSSENTYLTLLRAVASCLELDSVEGLRPIGHIPRDERERLIMERENACQLVASRIKVLRERVSRKDELLQGYERDLVKMRQSQELADRKATQVENLVTDVKTKAEETQYLRESLNRTRDRLDQEKRLNTAIKQRKTFHLENERAHIPSARSATYSSHNCGSTDIMGKNAAKKRQQKDVMKRKNYEIHTLKSELVGKEKSLCDTEYRLATLENSMGLERQADIVES</sequence>
<feature type="coiled-coil region" evidence="1">
    <location>
        <begin position="786"/>
        <end position="813"/>
    </location>
</feature>
<feature type="compositionally biased region" description="Polar residues" evidence="2">
    <location>
        <begin position="1251"/>
        <end position="1262"/>
    </location>
</feature>
<dbReference type="OrthoDB" id="687730at2759"/>